<organism evidence="8 9">
    <name type="scientific">Porcincola intestinalis</name>
    <dbReference type="NCBI Taxonomy" id="2606632"/>
    <lineage>
        <taxon>Bacteria</taxon>
        <taxon>Bacillati</taxon>
        <taxon>Bacillota</taxon>
        <taxon>Clostridia</taxon>
        <taxon>Lachnospirales</taxon>
        <taxon>Lachnospiraceae</taxon>
        <taxon>Porcincola</taxon>
    </lineage>
</organism>
<dbReference type="Proteomes" id="UP000481852">
    <property type="component" value="Unassembled WGS sequence"/>
</dbReference>
<dbReference type="GO" id="GO:0046677">
    <property type="term" value="P:response to antibiotic"/>
    <property type="evidence" value="ECO:0007669"/>
    <property type="project" value="UniProtKB-KW"/>
</dbReference>
<keyword evidence="9" id="KW-1185">Reference proteome</keyword>
<dbReference type="SUPFAM" id="SSF50447">
    <property type="entry name" value="Translation proteins"/>
    <property type="match status" value="1"/>
</dbReference>
<evidence type="ECO:0000256" key="2">
    <source>
        <dbReference type="ARBA" id="ARBA00022741"/>
    </source>
</evidence>
<dbReference type="Pfam" id="PF03764">
    <property type="entry name" value="EFG_IV"/>
    <property type="match status" value="1"/>
</dbReference>
<sequence>MSHEITSNRRHIVLGILAHVDAGKTTLSESLLYLSGAIRRQGRVDHGDAYLDTDSMERQRGITIFSKQAQLSLPDFGGLDITLLDTPGHADFSPEMERTLSVLDYAVLVISAPDGVTGQVRTLWRLLAHYHIPVFLFVNKMDQPGMEPDPVLKELSGSLDTACIPLPDTDPEHFDAETAEALAVCDDRLLEQYLELGQVPSTCEIAALIASRKLFPVYFGSALKNTGVDTLLRGLSRYTAEPTLPGTFSAKVFKISRDAAGTRLAWMRVLGGTLHAKMEVTVSGTQRSPDEPSGFGASAPSTLKVDQLRQYSGDSFSVLREAPAGQIVCATGLDTVSAGQILRDGARTGQPVGSTGDHAKARQPDSSPKTGAAARQPDSSTEACTAAGRSDSLPKVPETAVMLSESLQRRSVSEQLILPVFRSAILLTDDTDPVTALHNLKLLQEEEPMLGIEYDPRTKQISAEIMGEVETEIIRNLCEKRFGMSISFGSPSVVYRETIAAPVEGVGHYEPLRHYAEVHLLLEPAERGSGITFDTNLSTDALPLNWQRLVLSALTSVHFRGVLTGSEITDLHITLIGGRASEKHTEGGDFRQASIRALRQGLMSAESIFLEPWYRFEAEIPQDAIGRLMSDIQRMDGRLDPIGGDGVRAQVTGFVPAVETGDYASEVRAYTHGTGQISFSLSGYEPCRNPGDVILKTAYDPASDLEQPADSVFCSHGAGVTIPWNEVRSYMHVDTGWHPDTQQAPDGRLPMDGRQEDGRQTFSSQWRKAQTAEKKSWQQQQHDISAGEEELRRIFEQTYKGSSWNTPLHDPANDFPDDSTGLWSRDGSLERSAGLPASSSKDSSDGPDRPYASQNRSTGSVPPGSANSAREDYLLVDGYNIIFNWPELRELAAVNLDSAAGKLTEILSDFQGTQSGRLIIVFDAYKVHGGKRHILHQGNVDIIYTKEAETADSYIMELTHSLAKKGNVTVATGDGIVQMIIFSAGARRMSAGELKDRVNEAKKKIRDRYHV</sequence>
<dbReference type="InterPro" id="IPR031157">
    <property type="entry name" value="G_TR_CS"/>
</dbReference>
<dbReference type="SUPFAM" id="SSF52540">
    <property type="entry name" value="P-loop containing nucleoside triphosphate hydrolases"/>
    <property type="match status" value="1"/>
</dbReference>
<evidence type="ECO:0000259" key="7">
    <source>
        <dbReference type="PROSITE" id="PS51722"/>
    </source>
</evidence>
<keyword evidence="4" id="KW-0342">GTP-binding</keyword>
<dbReference type="Pfam" id="PF05991">
    <property type="entry name" value="NYN_YacP"/>
    <property type="match status" value="1"/>
</dbReference>
<dbReference type="InterPro" id="IPR000795">
    <property type="entry name" value="T_Tr_GTP-bd_dom"/>
</dbReference>
<evidence type="ECO:0000256" key="3">
    <source>
        <dbReference type="ARBA" id="ARBA00022917"/>
    </source>
</evidence>
<feature type="region of interest" description="Disordered" evidence="6">
    <location>
        <begin position="345"/>
        <end position="392"/>
    </location>
</feature>
<reference evidence="8 9" key="1">
    <citation type="submission" date="2019-08" db="EMBL/GenBank/DDBJ databases">
        <title>In-depth cultivation of the pig gut microbiome towards novel bacterial diversity and tailored functional studies.</title>
        <authorList>
            <person name="Wylensek D."/>
            <person name="Hitch T.C.A."/>
            <person name="Clavel T."/>
        </authorList>
    </citation>
    <scope>NUCLEOTIDE SEQUENCE [LARGE SCALE GENOMIC DNA]</scope>
    <source>
        <strain evidence="8 9">Oil+RF-744-WCA-WT-11</strain>
    </source>
</reference>
<dbReference type="GO" id="GO:0032790">
    <property type="term" value="P:ribosome disassembly"/>
    <property type="evidence" value="ECO:0007669"/>
    <property type="project" value="TreeGrafter"/>
</dbReference>
<protein>
    <submittedName>
        <fullName evidence="8">GTP-binding protein</fullName>
    </submittedName>
</protein>
<evidence type="ECO:0000256" key="1">
    <source>
        <dbReference type="ARBA" id="ARBA00003987"/>
    </source>
</evidence>
<dbReference type="InterPro" id="IPR053905">
    <property type="entry name" value="EF-G-like_DII"/>
</dbReference>
<dbReference type="InterPro" id="IPR005517">
    <property type="entry name" value="Transl_elong_EFG/EF2_IV"/>
</dbReference>
<dbReference type="PANTHER" id="PTHR43261">
    <property type="entry name" value="TRANSLATION ELONGATION FACTOR G-RELATED"/>
    <property type="match status" value="1"/>
</dbReference>
<dbReference type="GO" id="GO:0003924">
    <property type="term" value="F:GTPase activity"/>
    <property type="evidence" value="ECO:0007669"/>
    <property type="project" value="InterPro"/>
</dbReference>
<keyword evidence="5" id="KW-0046">Antibiotic resistance</keyword>
<dbReference type="Pfam" id="PF22042">
    <property type="entry name" value="EF-G_D2"/>
    <property type="match status" value="1"/>
</dbReference>
<feature type="compositionally biased region" description="Polar residues" evidence="6">
    <location>
        <begin position="852"/>
        <end position="867"/>
    </location>
</feature>
<dbReference type="InterPro" id="IPR005225">
    <property type="entry name" value="Small_GTP-bd"/>
</dbReference>
<keyword evidence="3" id="KW-0648">Protein biosynthesis</keyword>
<evidence type="ECO:0000313" key="8">
    <source>
        <dbReference type="EMBL" id="MSS15859.1"/>
    </source>
</evidence>
<dbReference type="InterPro" id="IPR009000">
    <property type="entry name" value="Transl_B-barrel_sf"/>
</dbReference>
<dbReference type="PROSITE" id="PS51722">
    <property type="entry name" value="G_TR_2"/>
    <property type="match status" value="1"/>
</dbReference>
<dbReference type="InterPro" id="IPR010298">
    <property type="entry name" value="YacP-like"/>
</dbReference>
<dbReference type="SMART" id="SM00889">
    <property type="entry name" value="EFG_IV"/>
    <property type="match status" value="1"/>
</dbReference>
<dbReference type="InterPro" id="IPR020568">
    <property type="entry name" value="Ribosomal_Su5_D2-typ_SF"/>
</dbReference>
<dbReference type="Pfam" id="PF14492">
    <property type="entry name" value="EFG_III"/>
    <property type="match status" value="1"/>
</dbReference>
<dbReference type="Gene3D" id="3.30.230.10">
    <property type="match status" value="1"/>
</dbReference>
<dbReference type="GO" id="GO:0005525">
    <property type="term" value="F:GTP binding"/>
    <property type="evidence" value="ECO:0007669"/>
    <property type="project" value="UniProtKB-KW"/>
</dbReference>
<dbReference type="Gene3D" id="3.30.70.240">
    <property type="match status" value="1"/>
</dbReference>
<evidence type="ECO:0000256" key="4">
    <source>
        <dbReference type="ARBA" id="ARBA00023134"/>
    </source>
</evidence>
<dbReference type="CDD" id="cd10912">
    <property type="entry name" value="PIN_YacP-like"/>
    <property type="match status" value="1"/>
</dbReference>
<comment type="caution">
    <text evidence="8">The sequence shown here is derived from an EMBL/GenBank/DDBJ whole genome shotgun (WGS) entry which is preliminary data.</text>
</comment>
<evidence type="ECO:0000313" key="9">
    <source>
        <dbReference type="Proteomes" id="UP000481852"/>
    </source>
</evidence>
<keyword evidence="2" id="KW-0547">Nucleotide-binding</keyword>
<dbReference type="Pfam" id="PF00679">
    <property type="entry name" value="EFG_C"/>
    <property type="match status" value="1"/>
</dbReference>
<dbReference type="InterPro" id="IPR041095">
    <property type="entry name" value="EFG_II"/>
</dbReference>
<dbReference type="Pfam" id="PF00009">
    <property type="entry name" value="GTP_EFTU"/>
    <property type="match status" value="1"/>
</dbReference>
<dbReference type="PANTHER" id="PTHR43261:SF1">
    <property type="entry name" value="RIBOSOME-RELEASING FACTOR 2, MITOCHONDRIAL"/>
    <property type="match status" value="1"/>
</dbReference>
<dbReference type="EMBL" id="VULZ01000016">
    <property type="protein sequence ID" value="MSS15859.1"/>
    <property type="molecule type" value="Genomic_DNA"/>
</dbReference>
<dbReference type="InterPro" id="IPR035650">
    <property type="entry name" value="Tet_C"/>
</dbReference>
<dbReference type="InterPro" id="IPR035647">
    <property type="entry name" value="EFG_III/V"/>
</dbReference>
<gene>
    <name evidence="8" type="ORF">FYJ35_12600</name>
</gene>
<dbReference type="InterPro" id="IPR027417">
    <property type="entry name" value="P-loop_NTPase"/>
</dbReference>
<feature type="domain" description="Tr-type G" evidence="7">
    <location>
        <begin position="9"/>
        <end position="243"/>
    </location>
</feature>
<dbReference type="RefSeq" id="WP_154527132.1">
    <property type="nucleotide sequence ID" value="NZ_VULZ01000016.1"/>
</dbReference>
<feature type="region of interest" description="Disordered" evidence="6">
    <location>
        <begin position="802"/>
        <end position="867"/>
    </location>
</feature>
<dbReference type="GO" id="GO:0006412">
    <property type="term" value="P:translation"/>
    <property type="evidence" value="ECO:0007669"/>
    <property type="project" value="UniProtKB-KW"/>
</dbReference>
<dbReference type="NCBIfam" id="TIGR00231">
    <property type="entry name" value="small_GTP"/>
    <property type="match status" value="1"/>
</dbReference>
<dbReference type="SUPFAM" id="SSF54980">
    <property type="entry name" value="EF-G C-terminal domain-like"/>
    <property type="match status" value="2"/>
</dbReference>
<feature type="region of interest" description="Disordered" evidence="6">
    <location>
        <begin position="735"/>
        <end position="785"/>
    </location>
</feature>
<name>A0A6L5X674_9FIRM</name>
<dbReference type="Gene3D" id="2.40.30.10">
    <property type="entry name" value="Translation factors"/>
    <property type="match status" value="1"/>
</dbReference>
<feature type="compositionally biased region" description="Basic and acidic residues" evidence="6">
    <location>
        <begin position="749"/>
        <end position="759"/>
    </location>
</feature>
<dbReference type="CDD" id="cd03711">
    <property type="entry name" value="Tet_C"/>
    <property type="match status" value="1"/>
</dbReference>
<evidence type="ECO:0000256" key="6">
    <source>
        <dbReference type="SAM" id="MobiDB-lite"/>
    </source>
</evidence>
<evidence type="ECO:0000256" key="5">
    <source>
        <dbReference type="ARBA" id="ARBA00023251"/>
    </source>
</evidence>
<dbReference type="InterPro" id="IPR000640">
    <property type="entry name" value="EFG_V-like"/>
</dbReference>
<dbReference type="InterPro" id="IPR014721">
    <property type="entry name" value="Ribsml_uS5_D2-typ_fold_subgr"/>
</dbReference>
<dbReference type="SUPFAM" id="SSF54211">
    <property type="entry name" value="Ribosomal protein S5 domain 2-like"/>
    <property type="match status" value="1"/>
</dbReference>
<dbReference type="SMART" id="SM00838">
    <property type="entry name" value="EFG_C"/>
    <property type="match status" value="1"/>
</dbReference>
<dbReference type="Gene3D" id="3.40.50.300">
    <property type="entry name" value="P-loop containing nucleotide triphosphate hydrolases"/>
    <property type="match status" value="1"/>
</dbReference>
<dbReference type="PROSITE" id="PS00301">
    <property type="entry name" value="G_TR_1"/>
    <property type="match status" value="1"/>
</dbReference>
<feature type="region of interest" description="Disordered" evidence="6">
    <location>
        <begin position="282"/>
        <end position="301"/>
    </location>
</feature>
<dbReference type="Gene3D" id="3.30.70.870">
    <property type="entry name" value="Elongation Factor G (Translational Gtpase), domain 3"/>
    <property type="match status" value="1"/>
</dbReference>
<dbReference type="PRINTS" id="PR00315">
    <property type="entry name" value="ELONGATNFCT"/>
</dbReference>
<dbReference type="AlphaFoldDB" id="A0A6L5X674"/>
<proteinExistence type="predicted"/>
<comment type="function">
    <text evidence="1">Abolishes the inhibitory effect of tetracyclin on protein synthesis by a non-covalent modification of the ribosomes.</text>
</comment>
<accession>A0A6L5X674</accession>